<reference evidence="1 2" key="1">
    <citation type="submission" date="2015-07" db="EMBL/GenBank/DDBJ databases">
        <title>The genome of Melipona quadrifasciata.</title>
        <authorList>
            <person name="Pan H."/>
            <person name="Kapheim K."/>
        </authorList>
    </citation>
    <scope>NUCLEOTIDE SEQUENCE [LARGE SCALE GENOMIC DNA]</scope>
    <source>
        <strain evidence="1">0111107301</strain>
        <tissue evidence="1">Whole body</tissue>
    </source>
</reference>
<keyword evidence="2" id="KW-1185">Reference proteome</keyword>
<dbReference type="OrthoDB" id="7617264at2759"/>
<dbReference type="EMBL" id="KQ435777">
    <property type="protein sequence ID" value="KOX74862.1"/>
    <property type="molecule type" value="Genomic_DNA"/>
</dbReference>
<name>A0A0N0BGI8_9HYME</name>
<evidence type="ECO:0000313" key="2">
    <source>
        <dbReference type="Proteomes" id="UP000053105"/>
    </source>
</evidence>
<feature type="non-terminal residue" evidence="1">
    <location>
        <position position="1"/>
    </location>
</feature>
<gene>
    <name evidence="1" type="ORF">WN51_00374</name>
</gene>
<protein>
    <submittedName>
        <fullName evidence="1">Uncharacterized protein</fullName>
    </submittedName>
</protein>
<dbReference type="AlphaFoldDB" id="A0A0N0BGI8"/>
<sequence>VAGLERKDKDFWNYVKKYDFIEMTETWIDHRGWEIIENLRRRDIKRQKQAQQETAKTNNRCRNMERWNRYWEEEERREYDICEEAPGTMKHLTRECRKVDRKIGIEKVLSGRKDERESRKRLLLRYDETLSTNFSAYEADKDLHIFSIQRLKLFVVKKPLVHS</sequence>
<proteinExistence type="predicted"/>
<dbReference type="Proteomes" id="UP000053105">
    <property type="component" value="Unassembled WGS sequence"/>
</dbReference>
<organism evidence="1 2">
    <name type="scientific">Melipona quadrifasciata</name>
    <dbReference type="NCBI Taxonomy" id="166423"/>
    <lineage>
        <taxon>Eukaryota</taxon>
        <taxon>Metazoa</taxon>
        <taxon>Ecdysozoa</taxon>
        <taxon>Arthropoda</taxon>
        <taxon>Hexapoda</taxon>
        <taxon>Insecta</taxon>
        <taxon>Pterygota</taxon>
        <taxon>Neoptera</taxon>
        <taxon>Endopterygota</taxon>
        <taxon>Hymenoptera</taxon>
        <taxon>Apocrita</taxon>
        <taxon>Aculeata</taxon>
        <taxon>Apoidea</taxon>
        <taxon>Anthophila</taxon>
        <taxon>Apidae</taxon>
        <taxon>Melipona</taxon>
    </lineage>
</organism>
<accession>A0A0N0BGI8</accession>
<dbReference type="STRING" id="166423.A0A0N0BGI8"/>
<evidence type="ECO:0000313" key="1">
    <source>
        <dbReference type="EMBL" id="KOX74862.1"/>
    </source>
</evidence>